<accession>A0A9P6WG75</accession>
<reference evidence="2" key="1">
    <citation type="submission" date="2020-11" db="EMBL/GenBank/DDBJ databases">
        <title>Kefir isolates.</title>
        <authorList>
            <person name="Marcisauskas S."/>
            <person name="Kim Y."/>
            <person name="Blasche S."/>
        </authorList>
    </citation>
    <scope>NUCLEOTIDE SEQUENCE</scope>
    <source>
        <strain evidence="2">Olga-1</strain>
    </source>
</reference>
<keyword evidence="3" id="KW-1185">Reference proteome</keyword>
<feature type="region of interest" description="Disordered" evidence="1">
    <location>
        <begin position="1"/>
        <end position="32"/>
    </location>
</feature>
<comment type="caution">
    <text evidence="2">The sequence shown here is derived from an EMBL/GenBank/DDBJ whole genome shotgun (WGS) entry which is preliminary data.</text>
</comment>
<protein>
    <submittedName>
        <fullName evidence="2">Uncharacterized protein</fullName>
    </submittedName>
</protein>
<dbReference type="OrthoDB" id="332281at2759"/>
<evidence type="ECO:0000256" key="1">
    <source>
        <dbReference type="SAM" id="MobiDB-lite"/>
    </source>
</evidence>
<name>A0A9P6WG75_9ASCO</name>
<proteinExistence type="predicted"/>
<sequence length="325" mass="37679">MSSSLSDYQVQSRNNDNNNNPLFETEEDPLTPIQSQSTEIYQHGIDESLYDNNDIDVDSTLSETSSVSFELYDYKFSREKIITQIQQEMEGNNDDDNGEKDLNIGDFLLKHYKYRELTDISNGLGDLIKGIDDDLIELVNVNYLSFINLGKSVDGSLDLIHDIKIDLTDYLKNLKLNNNAIENDLDKINLLQDSRLNLIKIKSLVKKLIKLNEMIECFDKLCSKFDKYDNRFDILKELVGLYFGINKMFLKLIQQINEGNFQDLANNVIFLNLGKKMNGLKLEFKSLLENYLSHLKDSKHTTDEIFEVFKLYQLLNLTDEFKKSI</sequence>
<organism evidence="2 3">
    <name type="scientific">Pichia californica</name>
    <dbReference type="NCBI Taxonomy" id="460514"/>
    <lineage>
        <taxon>Eukaryota</taxon>
        <taxon>Fungi</taxon>
        <taxon>Dikarya</taxon>
        <taxon>Ascomycota</taxon>
        <taxon>Saccharomycotina</taxon>
        <taxon>Pichiomycetes</taxon>
        <taxon>Pichiales</taxon>
        <taxon>Pichiaceae</taxon>
        <taxon>Pichia</taxon>
    </lineage>
</organism>
<dbReference type="Proteomes" id="UP000697127">
    <property type="component" value="Unassembled WGS sequence"/>
</dbReference>
<dbReference type="AlphaFoldDB" id="A0A9P6WG75"/>
<evidence type="ECO:0000313" key="2">
    <source>
        <dbReference type="EMBL" id="KAG0686604.1"/>
    </source>
</evidence>
<gene>
    <name evidence="2" type="ORF">C6P40_003728</name>
</gene>
<evidence type="ECO:0000313" key="3">
    <source>
        <dbReference type="Proteomes" id="UP000697127"/>
    </source>
</evidence>
<dbReference type="EMBL" id="PUHW01000432">
    <property type="protein sequence ID" value="KAG0686604.1"/>
    <property type="molecule type" value="Genomic_DNA"/>
</dbReference>
<feature type="compositionally biased region" description="Polar residues" evidence="1">
    <location>
        <begin position="1"/>
        <end position="13"/>
    </location>
</feature>